<feature type="transmembrane region" description="Helical" evidence="6">
    <location>
        <begin position="182"/>
        <end position="201"/>
    </location>
</feature>
<dbReference type="GO" id="GO:0022857">
    <property type="term" value="F:transmembrane transporter activity"/>
    <property type="evidence" value="ECO:0007669"/>
    <property type="project" value="InterPro"/>
</dbReference>
<reference evidence="7 8" key="1">
    <citation type="submission" date="2016-11" db="EMBL/GenBank/DDBJ databases">
        <authorList>
            <person name="Jaros S."/>
            <person name="Januszkiewicz K."/>
            <person name="Wedrychowicz H."/>
        </authorList>
    </citation>
    <scope>NUCLEOTIDE SEQUENCE [LARGE SCALE GENOMIC DNA]</scope>
    <source>
        <strain evidence="7 8">DSM 21986</strain>
    </source>
</reference>
<evidence type="ECO:0000256" key="3">
    <source>
        <dbReference type="ARBA" id="ARBA00022692"/>
    </source>
</evidence>
<keyword evidence="5 6" id="KW-0472">Membrane</keyword>
<dbReference type="PANTHER" id="PTHR42770">
    <property type="entry name" value="AMINO ACID TRANSPORTER-RELATED"/>
    <property type="match status" value="1"/>
</dbReference>
<name>A0A1M5JA95_9BACT</name>
<evidence type="ECO:0000256" key="1">
    <source>
        <dbReference type="ARBA" id="ARBA00004651"/>
    </source>
</evidence>
<protein>
    <submittedName>
        <fullName evidence="7">Amino acid transporter</fullName>
    </submittedName>
</protein>
<dbReference type="AlphaFoldDB" id="A0A1M5JA95"/>
<feature type="transmembrane region" description="Helical" evidence="6">
    <location>
        <begin position="295"/>
        <end position="326"/>
    </location>
</feature>
<dbReference type="GO" id="GO:0005886">
    <property type="term" value="C:plasma membrane"/>
    <property type="evidence" value="ECO:0007669"/>
    <property type="project" value="UniProtKB-SubCell"/>
</dbReference>
<feature type="transmembrane region" description="Helical" evidence="6">
    <location>
        <begin position="253"/>
        <end position="275"/>
    </location>
</feature>
<evidence type="ECO:0000256" key="5">
    <source>
        <dbReference type="ARBA" id="ARBA00023136"/>
    </source>
</evidence>
<feature type="transmembrane region" description="Helical" evidence="6">
    <location>
        <begin position="109"/>
        <end position="131"/>
    </location>
</feature>
<proteinExistence type="predicted"/>
<organism evidence="7 8">
    <name type="scientific">Fodinibius roseus</name>
    <dbReference type="NCBI Taxonomy" id="1194090"/>
    <lineage>
        <taxon>Bacteria</taxon>
        <taxon>Pseudomonadati</taxon>
        <taxon>Balneolota</taxon>
        <taxon>Balneolia</taxon>
        <taxon>Balneolales</taxon>
        <taxon>Balneolaceae</taxon>
        <taxon>Fodinibius</taxon>
    </lineage>
</organism>
<evidence type="ECO:0000256" key="2">
    <source>
        <dbReference type="ARBA" id="ARBA00022475"/>
    </source>
</evidence>
<evidence type="ECO:0000256" key="4">
    <source>
        <dbReference type="ARBA" id="ARBA00022989"/>
    </source>
</evidence>
<feature type="transmembrane region" description="Helical" evidence="6">
    <location>
        <begin position="371"/>
        <end position="391"/>
    </location>
</feature>
<keyword evidence="3 6" id="KW-0812">Transmembrane</keyword>
<dbReference type="InterPro" id="IPR050367">
    <property type="entry name" value="APC_superfamily"/>
</dbReference>
<feature type="transmembrane region" description="Helical" evidence="6">
    <location>
        <begin position="347"/>
        <end position="365"/>
    </location>
</feature>
<dbReference type="EMBL" id="FQUS01000026">
    <property type="protein sequence ID" value="SHG37494.1"/>
    <property type="molecule type" value="Genomic_DNA"/>
</dbReference>
<evidence type="ECO:0000313" key="7">
    <source>
        <dbReference type="EMBL" id="SHG37494.1"/>
    </source>
</evidence>
<dbReference type="Gene3D" id="1.20.1740.10">
    <property type="entry name" value="Amino acid/polyamine transporter I"/>
    <property type="match status" value="1"/>
</dbReference>
<feature type="transmembrane region" description="Helical" evidence="6">
    <location>
        <begin position="213"/>
        <end position="232"/>
    </location>
</feature>
<dbReference type="STRING" id="1194090.SAMN05443144_12631"/>
<dbReference type="Proteomes" id="UP000184041">
    <property type="component" value="Unassembled WGS sequence"/>
</dbReference>
<keyword evidence="2" id="KW-1003">Cell membrane</keyword>
<gene>
    <name evidence="7" type="ORF">SAMN05443144_12631</name>
</gene>
<dbReference type="PANTHER" id="PTHR42770:SF11">
    <property type="entry name" value="INNER MEMBRANE TRANSPORT PROTEIN YBAT"/>
    <property type="match status" value="1"/>
</dbReference>
<keyword evidence="4 6" id="KW-1133">Transmembrane helix</keyword>
<feature type="transmembrane region" description="Helical" evidence="6">
    <location>
        <begin position="403"/>
        <end position="423"/>
    </location>
</feature>
<evidence type="ECO:0000313" key="8">
    <source>
        <dbReference type="Proteomes" id="UP000184041"/>
    </source>
</evidence>
<dbReference type="Pfam" id="PF13520">
    <property type="entry name" value="AA_permease_2"/>
    <property type="match status" value="1"/>
</dbReference>
<feature type="transmembrane region" description="Helical" evidence="6">
    <location>
        <begin position="151"/>
        <end position="170"/>
    </location>
</feature>
<keyword evidence="8" id="KW-1185">Reference proteome</keyword>
<evidence type="ECO:0000256" key="6">
    <source>
        <dbReference type="SAM" id="Phobius"/>
    </source>
</evidence>
<feature type="transmembrane region" description="Helical" evidence="6">
    <location>
        <begin position="429"/>
        <end position="448"/>
    </location>
</feature>
<dbReference type="PIRSF" id="PIRSF006060">
    <property type="entry name" value="AA_transporter"/>
    <property type="match status" value="1"/>
</dbReference>
<feature type="transmembrane region" description="Helical" evidence="6">
    <location>
        <begin position="64"/>
        <end position="83"/>
    </location>
</feature>
<accession>A0A1M5JA95</accession>
<dbReference type="InterPro" id="IPR002293">
    <property type="entry name" value="AA/rel_permease1"/>
</dbReference>
<feature type="transmembrane region" description="Helical" evidence="6">
    <location>
        <begin position="37"/>
        <end position="58"/>
    </location>
</feature>
<sequence length="461" mass="49417">MFSQVICYLLPNNLKKTTRLTESNDIMTTEKLGLKECVSIALGGMIGGGIFAVLGVVAQIVEAATWFAFVLAGIVALCAGYSYNKLNSISKNPGGSVSMIQCCTGNTRLAGMAGWTLLFGYIGSMAMYAYAFGSYTVGFDIIPDSLLGLPARPLISILIVLAFLGLNLMGARSTGTAENIMVGIKILVLVAFGIGGVWLGFSQEKISFGLEQTVGFGPIMAAAVSFVAFQGWQLLFYDRESIKDPDNTIPKAVYIAILSSVGIYILVALTTLSLAPMEVIREDPERALAVAAEPLIPFGFTIISLAALFSTGSAINATLFSSGYLAKGMLSDHLLPDQFGSPKAEGIPNRTLVILAVITAAFTAYGSLDAITSFASLAFIIIFGTMSYLAFRQRKRPQFSSVIPAVGMIGTAAFFVLMFWHLYNAEPETFYSVLIIAALVITAELLYFERDVLKRKIIPLD</sequence>
<comment type="subcellular location">
    <subcellularLocation>
        <location evidence="1">Cell membrane</location>
        <topology evidence="1">Multi-pass membrane protein</topology>
    </subcellularLocation>
</comment>